<protein>
    <recommendedName>
        <fullName evidence="2">Prophage protein</fullName>
    </recommendedName>
</protein>
<accession>A0AB39IY92</accession>
<name>A0AB39IY92_9GAMM</name>
<dbReference type="AlphaFoldDB" id="A0AB39IY92"/>
<keyword evidence="1" id="KW-0614">Plasmid</keyword>
<sequence length="70" mass="8048">MCSNSTCHELPRYDHNIEFEDLIDQCRALIYAVLEIPHPSVREVLSFLLQERIDALFAAFHQELAGPSHP</sequence>
<evidence type="ECO:0000313" key="1">
    <source>
        <dbReference type="EMBL" id="XDL26798.1"/>
    </source>
</evidence>
<evidence type="ECO:0008006" key="2">
    <source>
        <dbReference type="Google" id="ProtNLM"/>
    </source>
</evidence>
<geneLocation type="plasmid" evidence="1">
    <name>unnamed</name>
</geneLocation>
<dbReference type="EMBL" id="CP162671">
    <property type="protein sequence ID" value="XDL26798.1"/>
    <property type="molecule type" value="Genomic_DNA"/>
</dbReference>
<dbReference type="RefSeq" id="WP_226093627.1">
    <property type="nucleotide sequence ID" value="NZ_CP162671.1"/>
</dbReference>
<reference evidence="1" key="1">
    <citation type="submission" date="2024-07" db="EMBL/GenBank/DDBJ databases">
        <authorList>
            <person name="Pedron J."/>
        </authorList>
    </citation>
    <scope>NUCLEOTIDE SEQUENCE</scope>
    <source>
        <strain evidence="1">A003-S1-M15</strain>
        <plasmid evidence="1">unnamed</plasmid>
    </source>
</reference>
<organism evidence="1">
    <name type="scientific">Dickeya oryzae</name>
    <dbReference type="NCBI Taxonomy" id="1240404"/>
    <lineage>
        <taxon>Bacteria</taxon>
        <taxon>Pseudomonadati</taxon>
        <taxon>Pseudomonadota</taxon>
        <taxon>Gammaproteobacteria</taxon>
        <taxon>Enterobacterales</taxon>
        <taxon>Pectobacteriaceae</taxon>
        <taxon>Dickeya</taxon>
    </lineage>
</organism>
<gene>
    <name evidence="1" type="ORF">LF929_021045</name>
</gene>
<proteinExistence type="predicted"/>
<dbReference type="GeneID" id="302584208"/>